<evidence type="ECO:0000313" key="3">
    <source>
        <dbReference type="WBParaSite" id="TCNE_0001229901-mRNA-1"/>
    </source>
</evidence>
<dbReference type="PANTHER" id="PTHR31434:SF2">
    <property type="entry name" value="S PHASE CYCLIN A-ASSOCIATED PROTEIN IN THE ENDOPLASMIC RETICULUM"/>
    <property type="match status" value="1"/>
</dbReference>
<gene>
    <name evidence="1" type="ORF">TCNE_LOCUS12299</name>
</gene>
<proteinExistence type="predicted"/>
<dbReference type="Proteomes" id="UP000050794">
    <property type="component" value="Unassembled WGS sequence"/>
</dbReference>
<evidence type="ECO:0000313" key="2">
    <source>
        <dbReference type="Proteomes" id="UP000050794"/>
    </source>
</evidence>
<dbReference type="WBParaSite" id="TCNE_0001229901-mRNA-1">
    <property type="protein sequence ID" value="TCNE_0001229901-mRNA-1"/>
    <property type="gene ID" value="TCNE_0001229901"/>
</dbReference>
<accession>A0A183UUX9</accession>
<reference evidence="1 2" key="2">
    <citation type="submission" date="2018-11" db="EMBL/GenBank/DDBJ databases">
        <authorList>
            <consortium name="Pathogen Informatics"/>
        </authorList>
    </citation>
    <scope>NUCLEOTIDE SEQUENCE [LARGE SCALE GENOMIC DNA]</scope>
</reference>
<keyword evidence="2" id="KW-1185">Reference proteome</keyword>
<protein>
    <submittedName>
        <fullName evidence="3">SOCS box domain-containing protein</fullName>
    </submittedName>
</protein>
<reference evidence="3" key="1">
    <citation type="submission" date="2016-06" db="UniProtKB">
        <authorList>
            <consortium name="WormBaseParasite"/>
        </authorList>
    </citation>
    <scope>IDENTIFICATION</scope>
</reference>
<dbReference type="PANTHER" id="PTHR31434">
    <property type="entry name" value="S PHASE CYCLIN A-ASSOCIATED PROTEIN IN THE ENDOPLASMIC RETICULUM"/>
    <property type="match status" value="1"/>
</dbReference>
<organism evidence="2 3">
    <name type="scientific">Toxocara canis</name>
    <name type="common">Canine roundworm</name>
    <dbReference type="NCBI Taxonomy" id="6265"/>
    <lineage>
        <taxon>Eukaryota</taxon>
        <taxon>Metazoa</taxon>
        <taxon>Ecdysozoa</taxon>
        <taxon>Nematoda</taxon>
        <taxon>Chromadorea</taxon>
        <taxon>Rhabditida</taxon>
        <taxon>Spirurina</taxon>
        <taxon>Ascaridomorpha</taxon>
        <taxon>Ascaridoidea</taxon>
        <taxon>Toxocaridae</taxon>
        <taxon>Toxocara</taxon>
    </lineage>
</organism>
<evidence type="ECO:0000313" key="1">
    <source>
        <dbReference type="EMBL" id="VDM43620.1"/>
    </source>
</evidence>
<dbReference type="EMBL" id="UYWY01021198">
    <property type="protein sequence ID" value="VDM43620.1"/>
    <property type="molecule type" value="Genomic_DNA"/>
</dbReference>
<dbReference type="AlphaFoldDB" id="A0A183UUX9"/>
<sequence>MSITSSLRWKKWVNAKYFPLFDRHFRLDAADGVGGCKKYLTTWLVVKQFQTRRSVLPGAVRALVYRMYSLLSAESGASMWDRSMTASSNSLLLISDQYDHVSAFYMLTSAFAILFCILARREPNEAKGIIWSGMPHRFMFGISPEALVTLLVTHKVTALFRYDKLPRTHLQDDYPEQCVHDSELSLRLVHIFMHCFSRLDSSSSVPSSALSSPLLDSTRSPTLFRQMIFAAGYFASLGSRAQMLCLLGWERSVLMQLCMLPMSYFANPVFTAELMPTLIAICFRNKSAIELIKHTLSPRVLVDFLKDAAEDDVPEISRFPKKLWPEAIEYFNSC</sequence>
<name>A0A183UUX9_TOXCA</name>